<dbReference type="EMBL" id="FPHD01000026">
    <property type="protein sequence ID" value="SFV54475.1"/>
    <property type="molecule type" value="Genomic_DNA"/>
</dbReference>
<evidence type="ECO:0000256" key="1">
    <source>
        <dbReference type="ARBA" id="ARBA00022448"/>
    </source>
</evidence>
<dbReference type="GO" id="GO:0005524">
    <property type="term" value="F:ATP binding"/>
    <property type="evidence" value="ECO:0007669"/>
    <property type="project" value="UniProtKB-KW"/>
</dbReference>
<proteinExistence type="predicted"/>
<evidence type="ECO:0000256" key="2">
    <source>
        <dbReference type="ARBA" id="ARBA00022741"/>
    </source>
</evidence>
<dbReference type="InterPro" id="IPR050093">
    <property type="entry name" value="ABC_SmlMolc_Importer"/>
</dbReference>
<evidence type="ECO:0000313" key="5">
    <source>
        <dbReference type="EMBL" id="SFV54475.1"/>
    </source>
</evidence>
<evidence type="ECO:0000259" key="4">
    <source>
        <dbReference type="PROSITE" id="PS50893"/>
    </source>
</evidence>
<dbReference type="Pfam" id="PF00005">
    <property type="entry name" value="ABC_tran"/>
    <property type="match status" value="1"/>
</dbReference>
<protein>
    <submittedName>
        <fullName evidence="5">Molybdenum transport ATP-binding protein ModC (TC 3.A.1.8.1)</fullName>
    </submittedName>
</protein>
<dbReference type="SUPFAM" id="SSF52540">
    <property type="entry name" value="P-loop containing nucleoside triphosphate hydrolases"/>
    <property type="match status" value="1"/>
</dbReference>
<dbReference type="PANTHER" id="PTHR42781:SF4">
    <property type="entry name" value="SPERMIDINE_PUTRESCINE IMPORT ATP-BINDING PROTEIN POTA"/>
    <property type="match status" value="1"/>
</dbReference>
<reference evidence="5" key="1">
    <citation type="submission" date="2016-10" db="EMBL/GenBank/DDBJ databases">
        <authorList>
            <person name="de Groot N.N."/>
        </authorList>
    </citation>
    <scope>NUCLEOTIDE SEQUENCE</scope>
</reference>
<dbReference type="InterPro" id="IPR017871">
    <property type="entry name" value="ABC_transporter-like_CS"/>
</dbReference>
<dbReference type="SMART" id="SM00382">
    <property type="entry name" value="AAA"/>
    <property type="match status" value="1"/>
</dbReference>
<dbReference type="GO" id="GO:0016887">
    <property type="term" value="F:ATP hydrolysis activity"/>
    <property type="evidence" value="ECO:0007669"/>
    <property type="project" value="InterPro"/>
</dbReference>
<organism evidence="5">
    <name type="scientific">hydrothermal vent metagenome</name>
    <dbReference type="NCBI Taxonomy" id="652676"/>
    <lineage>
        <taxon>unclassified sequences</taxon>
        <taxon>metagenomes</taxon>
        <taxon>ecological metagenomes</taxon>
    </lineage>
</organism>
<dbReference type="InterPro" id="IPR003593">
    <property type="entry name" value="AAA+_ATPase"/>
</dbReference>
<sequence length="218" mass="24653">MLKIEIEKVLHGSSGSMTLSVNTRVNKGDFVVIMGESGAGKSTLLRCLAGLEKAYGNIVVEGEVWQDDSKTLSIQKRNVGFVFQDYALFDNMSVKENLLFVNTNKSLAEELLEIMEIRGLSERNVQLLSGGQKQRVALARALMRRPKLLLMDEPLSALDPRMRHKLSQKIKELHKRFDMTTLMVSHDVTEAKNLASKVWFVESGGVKEYDKVYLEEIY</sequence>
<keyword evidence="2" id="KW-0547">Nucleotide-binding</keyword>
<dbReference type="AlphaFoldDB" id="A0A1W1BLW5"/>
<gene>
    <name evidence="5" type="ORF">MNB_SV-8-543</name>
</gene>
<dbReference type="PROSITE" id="PS00211">
    <property type="entry name" value="ABC_TRANSPORTER_1"/>
    <property type="match status" value="1"/>
</dbReference>
<dbReference type="InterPro" id="IPR025662">
    <property type="entry name" value="Sigma_54_int_dom_ATP-bd_1"/>
</dbReference>
<dbReference type="PROSITE" id="PS00675">
    <property type="entry name" value="SIGMA54_INTERACT_1"/>
    <property type="match status" value="1"/>
</dbReference>
<feature type="domain" description="ABC transporter" evidence="4">
    <location>
        <begin position="1"/>
        <end position="217"/>
    </location>
</feature>
<evidence type="ECO:0000256" key="3">
    <source>
        <dbReference type="ARBA" id="ARBA00022840"/>
    </source>
</evidence>
<name>A0A1W1BLW5_9ZZZZ</name>
<dbReference type="InterPro" id="IPR027417">
    <property type="entry name" value="P-loop_NTPase"/>
</dbReference>
<dbReference type="PANTHER" id="PTHR42781">
    <property type="entry name" value="SPERMIDINE/PUTRESCINE IMPORT ATP-BINDING PROTEIN POTA"/>
    <property type="match status" value="1"/>
</dbReference>
<dbReference type="InterPro" id="IPR003439">
    <property type="entry name" value="ABC_transporter-like_ATP-bd"/>
</dbReference>
<accession>A0A1W1BLW5</accession>
<keyword evidence="3 5" id="KW-0067">ATP-binding</keyword>
<dbReference type="PROSITE" id="PS50893">
    <property type="entry name" value="ABC_TRANSPORTER_2"/>
    <property type="match status" value="1"/>
</dbReference>
<keyword evidence="1" id="KW-0813">Transport</keyword>
<dbReference type="Gene3D" id="3.40.50.300">
    <property type="entry name" value="P-loop containing nucleotide triphosphate hydrolases"/>
    <property type="match status" value="1"/>
</dbReference>